<sequence length="362" mass="42799">MKTILLVNIALLFCLGLVLADTYAPQPPKEHCYNKCTHYKTVQGQCVDFEWTGTKKQCCLWKTVGQGKCAEYKKISKCDKYSKARTLCLGHGYKQVCNKVTKHKLCAKYEWKEVCKHNGKNHGCDSYGYHFICTKTDKSQGCSLYTYVPRIKHHYKRRCSKYSIQQYCAKYKKIYKTVRRWVPVSKKHYKGWIDHYYKQVLEKKFHTICVAYAKKKTCTAHQRVKFSKKIGYDKKCVKFFEKKYCIAKKRVKFCEKWSPNKFCDLKERVRVCIKHRVQKFCCDYKAVPFCTQYKTLKPRCIKKSHKKICVKKSKGYKVCAKYEFVGGKKVCKKYAERSVCAKKQKVCTKIDTYKKVDTYAKK</sequence>
<dbReference type="AlphaFoldDB" id="D2V7Z9"/>
<dbReference type="STRING" id="5762.D2V7Z9"/>
<feature type="signal peptide" evidence="1">
    <location>
        <begin position="1"/>
        <end position="20"/>
    </location>
</feature>
<dbReference type="VEuPathDB" id="AmoebaDB:NAEGRDRAFT_64980"/>
<evidence type="ECO:0000256" key="1">
    <source>
        <dbReference type="SAM" id="SignalP"/>
    </source>
</evidence>
<keyword evidence="1" id="KW-0732">Signal</keyword>
<organism evidence="3">
    <name type="scientific">Naegleria gruberi</name>
    <name type="common">Amoeba</name>
    <dbReference type="NCBI Taxonomy" id="5762"/>
    <lineage>
        <taxon>Eukaryota</taxon>
        <taxon>Discoba</taxon>
        <taxon>Heterolobosea</taxon>
        <taxon>Tetramitia</taxon>
        <taxon>Eutetramitia</taxon>
        <taxon>Vahlkampfiidae</taxon>
        <taxon>Naegleria</taxon>
    </lineage>
</organism>
<feature type="chain" id="PRO_5003037337" evidence="1">
    <location>
        <begin position="21"/>
        <end position="362"/>
    </location>
</feature>
<dbReference type="Proteomes" id="UP000006671">
    <property type="component" value="Unassembled WGS sequence"/>
</dbReference>
<accession>D2V7Z9</accession>
<proteinExistence type="predicted"/>
<gene>
    <name evidence="2" type="ORF">NAEGRDRAFT_64980</name>
</gene>
<dbReference type="GeneID" id="8860287"/>
<evidence type="ECO:0000313" key="3">
    <source>
        <dbReference type="Proteomes" id="UP000006671"/>
    </source>
</evidence>
<dbReference type="KEGG" id="ngr:NAEGRDRAFT_64980"/>
<dbReference type="OrthoDB" id="10334785at2759"/>
<evidence type="ECO:0000313" key="2">
    <source>
        <dbReference type="EMBL" id="EFC46955.1"/>
    </source>
</evidence>
<protein>
    <submittedName>
        <fullName evidence="2">Predicted protein</fullName>
    </submittedName>
</protein>
<keyword evidence="3" id="KW-1185">Reference proteome</keyword>
<dbReference type="OMA" id="PFCTQYK"/>
<reference evidence="2 3" key="1">
    <citation type="journal article" date="2010" name="Cell">
        <title>The genome of Naegleria gruberi illuminates early eukaryotic versatility.</title>
        <authorList>
            <person name="Fritz-Laylin L.K."/>
            <person name="Prochnik S.E."/>
            <person name="Ginger M.L."/>
            <person name="Dacks J.B."/>
            <person name="Carpenter M.L."/>
            <person name="Field M.C."/>
            <person name="Kuo A."/>
            <person name="Paredez A."/>
            <person name="Chapman J."/>
            <person name="Pham J."/>
            <person name="Shu S."/>
            <person name="Neupane R."/>
            <person name="Cipriano M."/>
            <person name="Mancuso J."/>
            <person name="Tu H."/>
            <person name="Salamov A."/>
            <person name="Lindquist E."/>
            <person name="Shapiro H."/>
            <person name="Lucas S."/>
            <person name="Grigoriev I.V."/>
            <person name="Cande W.Z."/>
            <person name="Fulton C."/>
            <person name="Rokhsar D.S."/>
            <person name="Dawson S.C."/>
        </authorList>
    </citation>
    <scope>NUCLEOTIDE SEQUENCE [LARGE SCALE GENOMIC DNA]</scope>
    <source>
        <strain evidence="2 3">NEG-M</strain>
    </source>
</reference>
<dbReference type="InParanoid" id="D2V7Z9"/>
<dbReference type="EMBL" id="GG738856">
    <property type="protein sequence ID" value="EFC46955.1"/>
    <property type="molecule type" value="Genomic_DNA"/>
</dbReference>
<dbReference type="RefSeq" id="XP_002679699.1">
    <property type="nucleotide sequence ID" value="XM_002679653.1"/>
</dbReference>
<name>D2V7Z9_NAEGR</name>